<organism evidence="1 2">
    <name type="scientific">Carya illinoinensis</name>
    <name type="common">Pecan</name>
    <dbReference type="NCBI Taxonomy" id="32201"/>
    <lineage>
        <taxon>Eukaryota</taxon>
        <taxon>Viridiplantae</taxon>
        <taxon>Streptophyta</taxon>
        <taxon>Embryophyta</taxon>
        <taxon>Tracheophyta</taxon>
        <taxon>Spermatophyta</taxon>
        <taxon>Magnoliopsida</taxon>
        <taxon>eudicotyledons</taxon>
        <taxon>Gunneridae</taxon>
        <taxon>Pentapetalae</taxon>
        <taxon>rosids</taxon>
        <taxon>fabids</taxon>
        <taxon>Fagales</taxon>
        <taxon>Juglandaceae</taxon>
        <taxon>Carya</taxon>
    </lineage>
</organism>
<dbReference type="Pfam" id="PF05056">
    <property type="entry name" value="DUF674"/>
    <property type="match status" value="1"/>
</dbReference>
<dbReference type="Proteomes" id="UP000811246">
    <property type="component" value="Chromosome 8"/>
</dbReference>
<dbReference type="InterPro" id="IPR007750">
    <property type="entry name" value="DUF674"/>
</dbReference>
<gene>
    <name evidence="1" type="ORF">I3842_08G029600</name>
</gene>
<comment type="caution">
    <text evidence="1">The sequence shown here is derived from an EMBL/GenBank/DDBJ whole genome shotgun (WGS) entry which is preliminary data.</text>
</comment>
<dbReference type="PANTHER" id="PTHR33103:SF114">
    <property type="entry name" value="DUF674 DOMAIN-CONTAINING PROTEIN"/>
    <property type="match status" value="1"/>
</dbReference>
<name>A0A922EB53_CARIL</name>
<protein>
    <submittedName>
        <fullName evidence="1">Uncharacterized protein</fullName>
    </submittedName>
</protein>
<sequence length="255" mass="28790">MAEVPKATCTISLKLFIDKKINRVLFAEASKDFVEFLFQSFTLPVVTVTNFLKSHEMLGCLQNLYESIENLSQSCIQPGQSKDLVLKPKGVMSGTTDSFLLPRVESYTFRKFYKCNTYCRECDHQLSSTEGGYCSVCSSASMSREILLNVEELISANKAVSNFNLLKEWVRFIVMDDLRMMPVHADTFITLLHEYDIKDLRALEKIVVDLDMDGSVKLLKAALQSKTALTDVFLPAALQSKTALTTEVFLPEQYC</sequence>
<dbReference type="PANTHER" id="PTHR33103">
    <property type="entry name" value="OS01G0153900 PROTEIN"/>
    <property type="match status" value="1"/>
</dbReference>
<dbReference type="EMBL" id="CM031832">
    <property type="protein sequence ID" value="KAG6698642.1"/>
    <property type="molecule type" value="Genomic_DNA"/>
</dbReference>
<accession>A0A922EB53</accession>
<evidence type="ECO:0000313" key="2">
    <source>
        <dbReference type="Proteomes" id="UP000811246"/>
    </source>
</evidence>
<evidence type="ECO:0000313" key="1">
    <source>
        <dbReference type="EMBL" id="KAG6698642.1"/>
    </source>
</evidence>
<reference evidence="1" key="1">
    <citation type="submission" date="2021-01" db="EMBL/GenBank/DDBJ databases">
        <authorList>
            <person name="Lovell J.T."/>
            <person name="Bentley N."/>
            <person name="Bhattarai G."/>
            <person name="Jenkins J.W."/>
            <person name="Sreedasyam A."/>
            <person name="Alarcon Y."/>
            <person name="Bock C."/>
            <person name="Boston L."/>
            <person name="Carlson J."/>
            <person name="Cervantes K."/>
            <person name="Clermont K."/>
            <person name="Krom N."/>
            <person name="Kubenka K."/>
            <person name="Mamidi S."/>
            <person name="Mattison C."/>
            <person name="Monteros M."/>
            <person name="Pisani C."/>
            <person name="Plott C."/>
            <person name="Rajasekar S."/>
            <person name="Rhein H.S."/>
            <person name="Rohla C."/>
            <person name="Song M."/>
            <person name="Hilaire R.S."/>
            <person name="Shu S."/>
            <person name="Wells L."/>
            <person name="Wang X."/>
            <person name="Webber J."/>
            <person name="Heerema R.J."/>
            <person name="Klein P."/>
            <person name="Conner P."/>
            <person name="Grauke L."/>
            <person name="Grimwood J."/>
            <person name="Schmutz J."/>
            <person name="Randall J.J."/>
        </authorList>
    </citation>
    <scope>NUCLEOTIDE SEQUENCE</scope>
    <source>
        <tissue evidence="1">Leaf</tissue>
    </source>
</reference>
<proteinExistence type="predicted"/>
<dbReference type="AlphaFoldDB" id="A0A922EB53"/>